<evidence type="ECO:0000256" key="4">
    <source>
        <dbReference type="ARBA" id="ARBA00023015"/>
    </source>
</evidence>
<organism evidence="10 11">
    <name type="scientific">Pestalotiopsis fici (strain W106-1 / CGMCC3.15140)</name>
    <dbReference type="NCBI Taxonomy" id="1229662"/>
    <lineage>
        <taxon>Eukaryota</taxon>
        <taxon>Fungi</taxon>
        <taxon>Dikarya</taxon>
        <taxon>Ascomycota</taxon>
        <taxon>Pezizomycotina</taxon>
        <taxon>Sordariomycetes</taxon>
        <taxon>Xylariomycetidae</taxon>
        <taxon>Amphisphaeriales</taxon>
        <taxon>Sporocadaceae</taxon>
        <taxon>Pestalotiopsis</taxon>
    </lineage>
</organism>
<dbReference type="Proteomes" id="UP000030651">
    <property type="component" value="Unassembled WGS sequence"/>
</dbReference>
<dbReference type="CDD" id="cd14723">
    <property type="entry name" value="ZIP_Ppr1"/>
    <property type="match status" value="1"/>
</dbReference>
<dbReference type="CDD" id="cd00067">
    <property type="entry name" value="GAL4"/>
    <property type="match status" value="1"/>
</dbReference>
<feature type="domain" description="Xylanolytic transcriptional activator regulatory" evidence="9">
    <location>
        <begin position="760"/>
        <end position="835"/>
    </location>
</feature>
<dbReference type="GO" id="GO:0000981">
    <property type="term" value="F:DNA-binding transcription factor activity, RNA polymerase II-specific"/>
    <property type="evidence" value="ECO:0007669"/>
    <property type="project" value="InterPro"/>
</dbReference>
<keyword evidence="3" id="KW-0862">Zinc</keyword>
<evidence type="ECO:0000256" key="3">
    <source>
        <dbReference type="ARBA" id="ARBA00022833"/>
    </source>
</evidence>
<evidence type="ECO:0000256" key="8">
    <source>
        <dbReference type="SAM" id="Phobius"/>
    </source>
</evidence>
<dbReference type="EMBL" id="KI912120">
    <property type="protein sequence ID" value="ETS74074.1"/>
    <property type="molecule type" value="Genomic_DNA"/>
</dbReference>
<evidence type="ECO:0000256" key="2">
    <source>
        <dbReference type="ARBA" id="ARBA00022723"/>
    </source>
</evidence>
<dbReference type="Gene3D" id="4.10.240.10">
    <property type="entry name" value="Zn(2)-C6 fungal-type DNA-binding domain"/>
    <property type="match status" value="1"/>
</dbReference>
<evidence type="ECO:0000259" key="9">
    <source>
        <dbReference type="SMART" id="SM00906"/>
    </source>
</evidence>
<dbReference type="GO" id="GO:0045944">
    <property type="term" value="P:positive regulation of transcription by RNA polymerase II"/>
    <property type="evidence" value="ECO:0007669"/>
    <property type="project" value="TreeGrafter"/>
</dbReference>
<dbReference type="Pfam" id="PF04082">
    <property type="entry name" value="Fungal_trans"/>
    <property type="match status" value="1"/>
</dbReference>
<keyword evidence="8" id="KW-0472">Membrane</keyword>
<evidence type="ECO:0000313" key="11">
    <source>
        <dbReference type="Proteomes" id="UP000030651"/>
    </source>
</evidence>
<reference evidence="11" key="1">
    <citation type="journal article" date="2015" name="BMC Genomics">
        <title>Genomic and transcriptomic analysis of the endophytic fungus Pestalotiopsis fici reveals its lifestyle and high potential for synthesis of natural products.</title>
        <authorList>
            <person name="Wang X."/>
            <person name="Zhang X."/>
            <person name="Liu L."/>
            <person name="Xiang M."/>
            <person name="Wang W."/>
            <person name="Sun X."/>
            <person name="Che Y."/>
            <person name="Guo L."/>
            <person name="Liu G."/>
            <person name="Guo L."/>
            <person name="Wang C."/>
            <person name="Yin W.B."/>
            <person name="Stadler M."/>
            <person name="Zhang X."/>
            <person name="Liu X."/>
        </authorList>
    </citation>
    <scope>NUCLEOTIDE SEQUENCE [LARGE SCALE GENOMIC DNA]</scope>
    <source>
        <strain evidence="11">W106-1 / CGMCC3.15140</strain>
    </source>
</reference>
<protein>
    <recommendedName>
        <fullName evidence="9">Xylanolytic transcriptional activator regulatory domain-containing protein</fullName>
    </recommendedName>
</protein>
<feature type="transmembrane region" description="Helical" evidence="8">
    <location>
        <begin position="135"/>
        <end position="155"/>
    </location>
</feature>
<dbReference type="Pfam" id="PF20684">
    <property type="entry name" value="Fung_rhodopsin"/>
    <property type="match status" value="1"/>
</dbReference>
<dbReference type="HOGENOM" id="CLU_277074_0_0_1"/>
<accession>W3WJX1</accession>
<keyword evidence="7" id="KW-0539">Nucleus</keyword>
<evidence type="ECO:0000256" key="6">
    <source>
        <dbReference type="ARBA" id="ARBA00023163"/>
    </source>
</evidence>
<keyword evidence="4" id="KW-0805">Transcription regulation</keyword>
<evidence type="ECO:0000313" key="10">
    <source>
        <dbReference type="EMBL" id="ETS74074.1"/>
    </source>
</evidence>
<dbReference type="GO" id="GO:0005634">
    <property type="term" value="C:nucleus"/>
    <property type="evidence" value="ECO:0007669"/>
    <property type="project" value="UniProtKB-SubCell"/>
</dbReference>
<keyword evidence="8" id="KW-1133">Transmembrane helix</keyword>
<dbReference type="InParanoid" id="W3WJX1"/>
<feature type="transmembrane region" description="Helical" evidence="8">
    <location>
        <begin position="20"/>
        <end position="40"/>
    </location>
</feature>
<proteinExistence type="predicted"/>
<dbReference type="InterPro" id="IPR001138">
    <property type="entry name" value="Zn2Cys6_DnaBD"/>
</dbReference>
<gene>
    <name evidence="10" type="ORF">PFICI_13940</name>
</gene>
<dbReference type="KEGG" id="pfy:PFICI_13940"/>
<dbReference type="InterPro" id="IPR007219">
    <property type="entry name" value="XnlR_reg_dom"/>
</dbReference>
<feature type="transmembrane region" description="Helical" evidence="8">
    <location>
        <begin position="94"/>
        <end position="123"/>
    </location>
</feature>
<dbReference type="CDD" id="cd12148">
    <property type="entry name" value="fungal_TF_MHR"/>
    <property type="match status" value="1"/>
</dbReference>
<keyword evidence="11" id="KW-1185">Reference proteome</keyword>
<dbReference type="AlphaFoldDB" id="W3WJX1"/>
<feature type="transmembrane region" description="Helical" evidence="8">
    <location>
        <begin position="995"/>
        <end position="1015"/>
    </location>
</feature>
<dbReference type="SMART" id="SM00906">
    <property type="entry name" value="Fungal_trans"/>
    <property type="match status" value="1"/>
</dbReference>
<evidence type="ECO:0000256" key="5">
    <source>
        <dbReference type="ARBA" id="ARBA00023125"/>
    </source>
</evidence>
<dbReference type="InterPro" id="IPR049326">
    <property type="entry name" value="Rhodopsin_dom_fungi"/>
</dbReference>
<keyword evidence="2" id="KW-0479">Metal-binding</keyword>
<dbReference type="OrthoDB" id="189997at2759"/>
<dbReference type="PANTHER" id="PTHR47782:SF12">
    <property type="entry name" value="ZN(II)2CYS6 TRANSCRIPTION FACTOR (EUROFUNG)"/>
    <property type="match status" value="1"/>
</dbReference>
<dbReference type="eggNOG" id="ENOG502QTEH">
    <property type="taxonomic scope" value="Eukaryota"/>
</dbReference>
<keyword evidence="8" id="KW-0812">Transmembrane</keyword>
<dbReference type="PANTHER" id="PTHR47782">
    <property type="entry name" value="ZN(II)2CYS6 TRANSCRIPTION FACTOR (EUROFUNG)-RELATED"/>
    <property type="match status" value="1"/>
</dbReference>
<name>W3WJX1_PESFW</name>
<sequence>MDQQLIQPPLDYSNHSAGRVVGVVILGFSATFVVVLRFWARRLTRQAFGLDDYLCAASLFFQHALMVASCVSMVRGGVGRDMRVTASEDPHSVVVLFQSLFVAEIAYTYSSPLIKLSALAFYWRVFPTRTVNIGCKILGSMCIAWCIAITILNFVQCRPLPAFWYIELQALSTTTCLDPILCFLANSISNCVIDFFTLTLPIHEVLKLKTSMRKKINICGVFLIGGGRQELAKRPVQAEKLIRTPVQFYPSGVATVVEIYIAIIAACAPTLVPVYRKLRFGDPLKSISTAPSKETPASGVTTIGEASFHRNHFSNNNGSFERLADIEDGFTPADHYGSRSINVSTGHSNKNLNRETGIGIPLEGIMIKRETVLSEGTAGEMHYLLRLLEINPEICELWHHGEAPAAVQLVKTLGDLQALLAVKKIMPRLRFGAPGPANGYANQLRVSHQPWVPNFSRLYETALIIDPNVYASMSAPASDSQPAKRPRCDGQTPKCRNCTRTDRECLVEDPATGLHRPRDYIRSLEARVAYLEGLLQDSRPEVALDHLDAVSPPLPGAQLDEGVVNGARGVDDDAGQGDILSNEVALLCLGAAGREPQYFGPSSAVHFSRVVSSTIGLSRRSENHGSEWGSVSEAGERAGHAVAIDFPSPSKMAKLSEAYFQNIHPQYPFLHRPTFRLMEKECLDATIQGDPTRASGASLFFVCATGCLTLGPSAIDEAESYYTMAMRHIAPLLDRDNIQSVQTLLCCAIYSIRSPIGASLWKISGMAIRHCIELGYHRSAERYRSSADILTKEMSKRCFWVAYDIDRVASFILGRPVGIPDKVIDVELPMDIDDESLTSNGLQGEPRLNAAEPPTSMTGALHAINLRRLWSKFNDALYSNATYGQPGGSIESLRQELEEWRATIPEKLVNNQTRAFSVFASNDWFQLAYDYSILLLYRPYIVGVYSDSGRSPRSPVQGLHADAQQRAFEICSDRARDMCLHYRRLYQSQASHIQFTWGSLHILFLGGLTYLYCLWRSPLLRQQTKATTIMNTCMACTTVLTIIAERWGQASSYRDIFEVLSERTMDLVYRGTSDSCEVRSDLPPPPAAQLEGLISGIAVDHLMENPGAPDYQFSLQDWIMSLDYSNAPGDPQWLAQELLQGMRDQT</sequence>
<dbReference type="GO" id="GO:0008270">
    <property type="term" value="F:zinc ion binding"/>
    <property type="evidence" value="ECO:0007669"/>
    <property type="project" value="InterPro"/>
</dbReference>
<comment type="subcellular location">
    <subcellularLocation>
        <location evidence="1">Nucleus</location>
    </subcellularLocation>
</comment>
<evidence type="ECO:0000256" key="7">
    <source>
        <dbReference type="ARBA" id="ARBA00023242"/>
    </source>
</evidence>
<keyword evidence="6" id="KW-0804">Transcription</keyword>
<dbReference type="GO" id="GO:0006351">
    <property type="term" value="P:DNA-templated transcription"/>
    <property type="evidence" value="ECO:0007669"/>
    <property type="project" value="InterPro"/>
</dbReference>
<keyword evidence="5" id="KW-0238">DNA-binding</keyword>
<dbReference type="InterPro" id="IPR052202">
    <property type="entry name" value="Yeast_MetPath_Reg"/>
</dbReference>
<dbReference type="GeneID" id="19278953"/>
<dbReference type="RefSeq" id="XP_007840712.1">
    <property type="nucleotide sequence ID" value="XM_007842521.1"/>
</dbReference>
<dbReference type="GO" id="GO:0043565">
    <property type="term" value="F:sequence-specific DNA binding"/>
    <property type="evidence" value="ECO:0007669"/>
    <property type="project" value="TreeGrafter"/>
</dbReference>
<feature type="transmembrane region" description="Helical" evidence="8">
    <location>
        <begin position="52"/>
        <end position="74"/>
    </location>
</feature>
<dbReference type="InterPro" id="IPR036864">
    <property type="entry name" value="Zn2-C6_fun-type_DNA-bd_sf"/>
</dbReference>
<evidence type="ECO:0000256" key="1">
    <source>
        <dbReference type="ARBA" id="ARBA00004123"/>
    </source>
</evidence>